<keyword evidence="2" id="KW-0812">Transmembrane</keyword>
<evidence type="ECO:0000313" key="4">
    <source>
        <dbReference type="EMBL" id="MBC6470171.1"/>
    </source>
</evidence>
<evidence type="ECO:0000259" key="3">
    <source>
        <dbReference type="Pfam" id="PF03779"/>
    </source>
</evidence>
<comment type="caution">
    <text evidence="4">The sequence shown here is derived from an EMBL/GenBank/DDBJ whole genome shotgun (WGS) entry which is preliminary data.</text>
</comment>
<keyword evidence="2" id="KW-1133">Transmembrane helix</keyword>
<dbReference type="EMBL" id="JABVEC010000037">
    <property type="protein sequence ID" value="MBC6470171.1"/>
    <property type="molecule type" value="Genomic_DNA"/>
</dbReference>
<feature type="domain" description="SPW repeat-containing integral membrane" evidence="3">
    <location>
        <begin position="31"/>
        <end position="126"/>
    </location>
</feature>
<feature type="compositionally biased region" description="Basic and acidic residues" evidence="1">
    <location>
        <begin position="146"/>
        <end position="156"/>
    </location>
</feature>
<dbReference type="InterPro" id="IPR005530">
    <property type="entry name" value="SPW"/>
</dbReference>
<organism evidence="4 5">
    <name type="scientific">Actinomadura alba</name>
    <dbReference type="NCBI Taxonomy" id="406431"/>
    <lineage>
        <taxon>Bacteria</taxon>
        <taxon>Bacillati</taxon>
        <taxon>Actinomycetota</taxon>
        <taxon>Actinomycetes</taxon>
        <taxon>Streptosporangiales</taxon>
        <taxon>Thermomonosporaceae</taxon>
        <taxon>Actinomadura</taxon>
    </lineage>
</organism>
<feature type="transmembrane region" description="Helical" evidence="2">
    <location>
        <begin position="57"/>
        <end position="78"/>
    </location>
</feature>
<dbReference type="RefSeq" id="WP_187247217.1">
    <property type="nucleotide sequence ID" value="NZ_BAAAOK010000009.1"/>
</dbReference>
<proteinExistence type="predicted"/>
<evidence type="ECO:0000256" key="1">
    <source>
        <dbReference type="SAM" id="MobiDB-lite"/>
    </source>
</evidence>
<gene>
    <name evidence="4" type="ORF">HKK74_32480</name>
</gene>
<keyword evidence="2" id="KW-0472">Membrane</keyword>
<evidence type="ECO:0000313" key="5">
    <source>
        <dbReference type="Proteomes" id="UP000805614"/>
    </source>
</evidence>
<keyword evidence="5" id="KW-1185">Reference proteome</keyword>
<sequence length="156" mass="16839">MTRPGLERHPDILELRDRYERASCTPAAQAVDGLTMLSGLYLAISPWVVGFQGLSRLSVSNLITGLAVAALALGLASAFGRMHGLTWIAPLIGVWTIIAPWVMHSATRASIWNNVVTGAVILLLGLGAMAVGMRQKGQKGRPNMFQHEREPGRGER</sequence>
<feature type="transmembrane region" description="Helical" evidence="2">
    <location>
        <begin position="85"/>
        <end position="103"/>
    </location>
</feature>
<accession>A0ABR7LZH9</accession>
<name>A0ABR7LZH9_9ACTN</name>
<reference evidence="4 5" key="1">
    <citation type="submission" date="2020-06" db="EMBL/GenBank/DDBJ databases">
        <title>Actinomadura xiongansis sp. nov., isolated from soil of Baiyangdian.</title>
        <authorList>
            <person name="Zhang X."/>
        </authorList>
    </citation>
    <scope>NUCLEOTIDE SEQUENCE [LARGE SCALE GENOMIC DNA]</scope>
    <source>
        <strain evidence="4 5">HBUM206468</strain>
    </source>
</reference>
<protein>
    <submittedName>
        <fullName evidence="4">SPW repeat protein</fullName>
    </submittedName>
</protein>
<evidence type="ECO:0000256" key="2">
    <source>
        <dbReference type="SAM" id="Phobius"/>
    </source>
</evidence>
<dbReference type="Pfam" id="PF03779">
    <property type="entry name" value="SPW"/>
    <property type="match status" value="1"/>
</dbReference>
<feature type="transmembrane region" description="Helical" evidence="2">
    <location>
        <begin position="109"/>
        <end position="131"/>
    </location>
</feature>
<feature type="region of interest" description="Disordered" evidence="1">
    <location>
        <begin position="135"/>
        <end position="156"/>
    </location>
</feature>
<dbReference type="Proteomes" id="UP000805614">
    <property type="component" value="Unassembled WGS sequence"/>
</dbReference>